<dbReference type="EMBL" id="JBBPBN010000035">
    <property type="protein sequence ID" value="KAK9002249.1"/>
    <property type="molecule type" value="Genomic_DNA"/>
</dbReference>
<name>A0ABR2QNI7_9ROSI</name>
<gene>
    <name evidence="1" type="ORF">V6N11_024934</name>
</gene>
<protein>
    <submittedName>
        <fullName evidence="1">Uncharacterized protein</fullName>
    </submittedName>
</protein>
<organism evidence="1 2">
    <name type="scientific">Hibiscus sabdariffa</name>
    <name type="common">roselle</name>
    <dbReference type="NCBI Taxonomy" id="183260"/>
    <lineage>
        <taxon>Eukaryota</taxon>
        <taxon>Viridiplantae</taxon>
        <taxon>Streptophyta</taxon>
        <taxon>Embryophyta</taxon>
        <taxon>Tracheophyta</taxon>
        <taxon>Spermatophyta</taxon>
        <taxon>Magnoliopsida</taxon>
        <taxon>eudicotyledons</taxon>
        <taxon>Gunneridae</taxon>
        <taxon>Pentapetalae</taxon>
        <taxon>rosids</taxon>
        <taxon>malvids</taxon>
        <taxon>Malvales</taxon>
        <taxon>Malvaceae</taxon>
        <taxon>Malvoideae</taxon>
        <taxon>Hibiscus</taxon>
    </lineage>
</organism>
<proteinExistence type="predicted"/>
<accession>A0ABR2QNI7</accession>
<evidence type="ECO:0000313" key="1">
    <source>
        <dbReference type="EMBL" id="KAK9002249.1"/>
    </source>
</evidence>
<evidence type="ECO:0000313" key="2">
    <source>
        <dbReference type="Proteomes" id="UP001396334"/>
    </source>
</evidence>
<keyword evidence="2" id="KW-1185">Reference proteome</keyword>
<dbReference type="Proteomes" id="UP001396334">
    <property type="component" value="Unassembled WGS sequence"/>
</dbReference>
<sequence>MVPSINCSPLDSQASRRILHQHMLAVPGCHHHPMNVQTNRQHSSMGPPLLVRELDPSNRFAMEWRTEFGDKLMALVSFLAVFAHPMMPKWNGASVYGMELRFLTFLYGSVARLIIKFLLHTLLERFCT</sequence>
<reference evidence="1 2" key="1">
    <citation type="journal article" date="2024" name="G3 (Bethesda)">
        <title>Genome assembly of Hibiscus sabdariffa L. provides insights into metabolisms of medicinal natural products.</title>
        <authorList>
            <person name="Kim T."/>
        </authorList>
    </citation>
    <scope>NUCLEOTIDE SEQUENCE [LARGE SCALE GENOMIC DNA]</scope>
    <source>
        <strain evidence="1">TK-2024</strain>
        <tissue evidence="1">Old leaves</tissue>
    </source>
</reference>
<comment type="caution">
    <text evidence="1">The sequence shown here is derived from an EMBL/GenBank/DDBJ whole genome shotgun (WGS) entry which is preliminary data.</text>
</comment>